<accession>A0ABV0Q734</accession>
<organism evidence="1 2">
    <name type="scientific">Xenoophorus captivus</name>
    <dbReference type="NCBI Taxonomy" id="1517983"/>
    <lineage>
        <taxon>Eukaryota</taxon>
        <taxon>Metazoa</taxon>
        <taxon>Chordata</taxon>
        <taxon>Craniata</taxon>
        <taxon>Vertebrata</taxon>
        <taxon>Euteleostomi</taxon>
        <taxon>Actinopterygii</taxon>
        <taxon>Neopterygii</taxon>
        <taxon>Teleostei</taxon>
        <taxon>Neoteleostei</taxon>
        <taxon>Acanthomorphata</taxon>
        <taxon>Ovalentaria</taxon>
        <taxon>Atherinomorphae</taxon>
        <taxon>Cyprinodontiformes</taxon>
        <taxon>Goodeidae</taxon>
        <taxon>Xenoophorus</taxon>
    </lineage>
</organism>
<sequence>MRTLNRKQLGTSYQIKHLMISRRNVASLQQTWKTSVKTVMGLTSALGRLHNLQNYTISMGGFCASTSSFSVVVEEKTPSGPCSAYQWHERMPHTAEGATLHIKFTQGTAPCTYIGEGSQREPTVGFPLFTDHQNYETSK</sequence>
<dbReference type="EMBL" id="JAHRIN010001001">
    <property type="protein sequence ID" value="MEQ2191615.1"/>
    <property type="molecule type" value="Genomic_DNA"/>
</dbReference>
<reference evidence="1 2" key="1">
    <citation type="submission" date="2021-06" db="EMBL/GenBank/DDBJ databases">
        <authorList>
            <person name="Palmer J.M."/>
        </authorList>
    </citation>
    <scope>NUCLEOTIDE SEQUENCE [LARGE SCALE GENOMIC DNA]</scope>
    <source>
        <strain evidence="1 2">XC_2019</strain>
        <tissue evidence="1">Muscle</tissue>
    </source>
</reference>
<protein>
    <submittedName>
        <fullName evidence="1">Uncharacterized protein</fullName>
    </submittedName>
</protein>
<keyword evidence="2" id="KW-1185">Reference proteome</keyword>
<comment type="caution">
    <text evidence="1">The sequence shown here is derived from an EMBL/GenBank/DDBJ whole genome shotgun (WGS) entry which is preliminary data.</text>
</comment>
<dbReference type="Proteomes" id="UP001434883">
    <property type="component" value="Unassembled WGS sequence"/>
</dbReference>
<gene>
    <name evidence="1" type="ORF">XENOCAPTIV_000061</name>
</gene>
<name>A0ABV0Q734_9TELE</name>
<evidence type="ECO:0000313" key="1">
    <source>
        <dbReference type="EMBL" id="MEQ2191615.1"/>
    </source>
</evidence>
<evidence type="ECO:0000313" key="2">
    <source>
        <dbReference type="Proteomes" id="UP001434883"/>
    </source>
</evidence>
<proteinExistence type="predicted"/>